<proteinExistence type="predicted"/>
<feature type="compositionally biased region" description="Basic and acidic residues" evidence="1">
    <location>
        <begin position="54"/>
        <end position="75"/>
    </location>
</feature>
<feature type="region of interest" description="Disordered" evidence="1">
    <location>
        <begin position="46"/>
        <end position="81"/>
    </location>
</feature>
<comment type="caution">
    <text evidence="2">The sequence shown here is derived from an EMBL/GenBank/DDBJ whole genome shotgun (WGS) entry which is preliminary data.</text>
</comment>
<name>A0AAD4VCD5_PRUDU</name>
<accession>A0AAD4VCD5</accession>
<evidence type="ECO:0000313" key="3">
    <source>
        <dbReference type="Proteomes" id="UP001054821"/>
    </source>
</evidence>
<dbReference type="EMBL" id="JAJFAZ020000006">
    <property type="protein sequence ID" value="KAI5322470.1"/>
    <property type="molecule type" value="Genomic_DNA"/>
</dbReference>
<organism evidence="2 3">
    <name type="scientific">Prunus dulcis</name>
    <name type="common">Almond</name>
    <name type="synonym">Amygdalus dulcis</name>
    <dbReference type="NCBI Taxonomy" id="3755"/>
    <lineage>
        <taxon>Eukaryota</taxon>
        <taxon>Viridiplantae</taxon>
        <taxon>Streptophyta</taxon>
        <taxon>Embryophyta</taxon>
        <taxon>Tracheophyta</taxon>
        <taxon>Spermatophyta</taxon>
        <taxon>Magnoliopsida</taxon>
        <taxon>eudicotyledons</taxon>
        <taxon>Gunneridae</taxon>
        <taxon>Pentapetalae</taxon>
        <taxon>rosids</taxon>
        <taxon>fabids</taxon>
        <taxon>Rosales</taxon>
        <taxon>Rosaceae</taxon>
        <taxon>Amygdaloideae</taxon>
        <taxon>Amygdaleae</taxon>
        <taxon>Prunus</taxon>
    </lineage>
</organism>
<evidence type="ECO:0000256" key="1">
    <source>
        <dbReference type="SAM" id="MobiDB-lite"/>
    </source>
</evidence>
<reference evidence="2 3" key="1">
    <citation type="journal article" date="2022" name="G3 (Bethesda)">
        <title>Whole-genome sequence and methylome profiling of the almond [Prunus dulcis (Mill.) D.A. Webb] cultivar 'Nonpareil'.</title>
        <authorList>
            <person name="D'Amico-Willman K.M."/>
            <person name="Ouma W.Z."/>
            <person name="Meulia T."/>
            <person name="Sideli G.M."/>
            <person name="Gradziel T.M."/>
            <person name="Fresnedo-Ramirez J."/>
        </authorList>
    </citation>
    <scope>NUCLEOTIDE SEQUENCE [LARGE SCALE GENOMIC DNA]</scope>
    <source>
        <strain evidence="2">Clone GOH B32 T37-40</strain>
    </source>
</reference>
<keyword evidence="3" id="KW-1185">Reference proteome</keyword>
<protein>
    <submittedName>
        <fullName evidence="2">Uncharacterized protein</fullName>
    </submittedName>
</protein>
<dbReference type="AlphaFoldDB" id="A0AAD4VCD5"/>
<gene>
    <name evidence="2" type="ORF">L3X38_031542</name>
</gene>
<evidence type="ECO:0000313" key="2">
    <source>
        <dbReference type="EMBL" id="KAI5322470.1"/>
    </source>
</evidence>
<dbReference type="Proteomes" id="UP001054821">
    <property type="component" value="Chromosome 6"/>
</dbReference>
<sequence length="194" mass="21655">MTCEGNQISDGDQMIWNNTGSFTKECQVSEEIQNYSSVKVADVSPKVQSSSASDLKRSDALSDSRFKNQAKDDGSRFNTKCRNPHVEDAQMLALGGRIISEMNDVDPSSSAPENCQRVIITDCGNEKPEQLDLPNSCYVGGQVFQENKLHLNDCVSVFSLKNPSRKMFFNLLIQKKQKELVPAEVNQKFPEPFP</sequence>